<name>A0A4C1YKT1_EUMVA</name>
<feature type="region of interest" description="Disordered" evidence="1">
    <location>
        <begin position="1"/>
        <end position="24"/>
    </location>
</feature>
<accession>A0A4C1YKT1</accession>
<reference evidence="2 3" key="1">
    <citation type="journal article" date="2019" name="Commun. Biol.">
        <title>The bagworm genome reveals a unique fibroin gene that provides high tensile strength.</title>
        <authorList>
            <person name="Kono N."/>
            <person name="Nakamura H."/>
            <person name="Ohtoshi R."/>
            <person name="Tomita M."/>
            <person name="Numata K."/>
            <person name="Arakawa K."/>
        </authorList>
    </citation>
    <scope>NUCLEOTIDE SEQUENCE [LARGE SCALE GENOMIC DNA]</scope>
</reference>
<evidence type="ECO:0000313" key="3">
    <source>
        <dbReference type="Proteomes" id="UP000299102"/>
    </source>
</evidence>
<evidence type="ECO:0000313" key="2">
    <source>
        <dbReference type="EMBL" id="GBP77021.1"/>
    </source>
</evidence>
<keyword evidence="3" id="KW-1185">Reference proteome</keyword>
<gene>
    <name evidence="2" type="ORF">EVAR_49582_1</name>
</gene>
<dbReference type="Proteomes" id="UP000299102">
    <property type="component" value="Unassembled WGS sequence"/>
</dbReference>
<dbReference type="AlphaFoldDB" id="A0A4C1YKT1"/>
<evidence type="ECO:0000256" key="1">
    <source>
        <dbReference type="SAM" id="MobiDB-lite"/>
    </source>
</evidence>
<sequence>MRHKQLFSTLKLPPKPNADSPREEWARNGSDGLYYTFAINDTHVIDPGHTYYAPELEFKQVVRRAASGSRRVELTNSGKLNHSHDPLGKSCYICLTNNKPGLYREHAFAPSKCLLEVLLEDRETFVEVRL</sequence>
<dbReference type="EMBL" id="BGZK01001314">
    <property type="protein sequence ID" value="GBP77021.1"/>
    <property type="molecule type" value="Genomic_DNA"/>
</dbReference>
<proteinExistence type="predicted"/>
<comment type="caution">
    <text evidence="2">The sequence shown here is derived from an EMBL/GenBank/DDBJ whole genome shotgun (WGS) entry which is preliminary data.</text>
</comment>
<organism evidence="2 3">
    <name type="scientific">Eumeta variegata</name>
    <name type="common">Bagworm moth</name>
    <name type="synonym">Eumeta japonica</name>
    <dbReference type="NCBI Taxonomy" id="151549"/>
    <lineage>
        <taxon>Eukaryota</taxon>
        <taxon>Metazoa</taxon>
        <taxon>Ecdysozoa</taxon>
        <taxon>Arthropoda</taxon>
        <taxon>Hexapoda</taxon>
        <taxon>Insecta</taxon>
        <taxon>Pterygota</taxon>
        <taxon>Neoptera</taxon>
        <taxon>Endopterygota</taxon>
        <taxon>Lepidoptera</taxon>
        <taxon>Glossata</taxon>
        <taxon>Ditrysia</taxon>
        <taxon>Tineoidea</taxon>
        <taxon>Psychidae</taxon>
        <taxon>Oiketicinae</taxon>
        <taxon>Eumeta</taxon>
    </lineage>
</organism>
<protein>
    <submittedName>
        <fullName evidence="2">Uncharacterized protein</fullName>
    </submittedName>
</protein>